<dbReference type="AlphaFoldDB" id="A0AB38XNH5"/>
<dbReference type="Pfam" id="PF12277">
    <property type="entry name" value="DUF3618"/>
    <property type="match status" value="1"/>
</dbReference>
<proteinExistence type="predicted"/>
<dbReference type="RefSeq" id="WP_004808357.1">
    <property type="nucleotide sequence ID" value="NZ_CP116394.1"/>
</dbReference>
<dbReference type="Proteomes" id="UP001211044">
    <property type="component" value="Chromosome"/>
</dbReference>
<sequence>MSDNRTPEQIEEELRRARQDMQDTVDQLAAQLDPKVKVQEFKDTAKVKSQEFKESAKVKGQEAKVKAQSLFEAAQAGDTKAIGTIAGAAGALITALGIAYFAKRN</sequence>
<protein>
    <submittedName>
        <fullName evidence="2">DUF3618 domain-containing protein</fullName>
    </submittedName>
</protein>
<accession>A0AB38XNH5</accession>
<evidence type="ECO:0000256" key="1">
    <source>
        <dbReference type="SAM" id="Phobius"/>
    </source>
</evidence>
<keyword evidence="1" id="KW-0472">Membrane</keyword>
<reference evidence="2" key="1">
    <citation type="submission" date="2023-01" db="EMBL/GenBank/DDBJ databases">
        <title>Comparative Genomic Analysis of the Clinically-Derived Winkia Strain NY0527 Provides Evidence into the Taxonomic Reassignment of Winkia neuii and Characterizes Their Virulence Traits.</title>
        <authorList>
            <person name="Cai X."/>
            <person name="Peng Y."/>
            <person name="Li M."/>
            <person name="Qiu Y."/>
            <person name="Wang Y."/>
            <person name="Xu L."/>
            <person name="Hou Q."/>
        </authorList>
    </citation>
    <scope>NUCLEOTIDE SEQUENCE</scope>
    <source>
        <strain evidence="2">NY0527</strain>
    </source>
</reference>
<name>A0AB38XNH5_9ACTO</name>
<gene>
    <name evidence="2" type="ORF">PIG85_09185</name>
</gene>
<keyword evidence="1" id="KW-1133">Transmembrane helix</keyword>
<evidence type="ECO:0000313" key="3">
    <source>
        <dbReference type="Proteomes" id="UP001211044"/>
    </source>
</evidence>
<evidence type="ECO:0000313" key="2">
    <source>
        <dbReference type="EMBL" id="WCE45805.1"/>
    </source>
</evidence>
<dbReference type="InterPro" id="IPR022062">
    <property type="entry name" value="DUF3618"/>
</dbReference>
<feature type="transmembrane region" description="Helical" evidence="1">
    <location>
        <begin position="81"/>
        <end position="102"/>
    </location>
</feature>
<organism evidence="2 3">
    <name type="scientific">Winkia neuii subsp. anitrata</name>
    <dbReference type="NCBI Taxonomy" id="29318"/>
    <lineage>
        <taxon>Bacteria</taxon>
        <taxon>Bacillati</taxon>
        <taxon>Actinomycetota</taxon>
        <taxon>Actinomycetes</taxon>
        <taxon>Actinomycetales</taxon>
        <taxon>Actinomycetaceae</taxon>
        <taxon>Winkia</taxon>
    </lineage>
</organism>
<dbReference type="EMBL" id="CP116394">
    <property type="protein sequence ID" value="WCE45805.1"/>
    <property type="molecule type" value="Genomic_DNA"/>
</dbReference>
<keyword evidence="1" id="KW-0812">Transmembrane</keyword>
<dbReference type="KEGG" id="wne:PIG85_09185"/>